<keyword evidence="1" id="KW-0812">Transmembrane</keyword>
<keyword evidence="2" id="KW-0378">Hydrolase</keyword>
<protein>
    <submittedName>
        <fullName evidence="2">Metal-dependent hydrolase</fullName>
    </submittedName>
</protein>
<feature type="transmembrane region" description="Helical" evidence="1">
    <location>
        <begin position="177"/>
        <end position="195"/>
    </location>
</feature>
<feature type="transmembrane region" description="Helical" evidence="1">
    <location>
        <begin position="24"/>
        <end position="42"/>
    </location>
</feature>
<sequence length="245" mass="27568">MRGKTHLTIGVLASLQASMLFNKPLSLINVAVCSLFSILPDLDTSNSIISNTILNHNLSKKIFKIVIYTLNILIFLISLKINGNFLISSIVTFIAIVILEAKITHGFLRKLLLSLTFILLAICIYLINGKFYFILFTIILALFPWLKHRKLSHSLLAILIINFLLKQIELLTNISNICFFGTVGYSSHLFLGDLFTKSGIPLFYPLSEKKFSFGFLRVGGALSNILEIIFVLFLIILIILTLIKF</sequence>
<dbReference type="PANTHER" id="PTHR35531">
    <property type="entry name" value="INNER MEMBRANE PROTEIN YBCI-RELATED"/>
    <property type="match status" value="1"/>
</dbReference>
<evidence type="ECO:0000256" key="1">
    <source>
        <dbReference type="SAM" id="Phobius"/>
    </source>
</evidence>
<keyword evidence="3" id="KW-1185">Reference proteome</keyword>
<keyword evidence="1" id="KW-0472">Membrane</keyword>
<organism evidence="2 3">
    <name type="scientific">Paraclostridium tenue</name>
    <dbReference type="NCBI Taxonomy" id="1737"/>
    <lineage>
        <taxon>Bacteria</taxon>
        <taxon>Bacillati</taxon>
        <taxon>Bacillota</taxon>
        <taxon>Clostridia</taxon>
        <taxon>Peptostreptococcales</taxon>
        <taxon>Peptostreptococcaceae</taxon>
        <taxon>Paraclostridium</taxon>
    </lineage>
</organism>
<feature type="transmembrane region" description="Helical" evidence="1">
    <location>
        <begin position="85"/>
        <end position="103"/>
    </location>
</feature>
<feature type="transmembrane region" description="Helical" evidence="1">
    <location>
        <begin position="115"/>
        <end position="143"/>
    </location>
</feature>
<dbReference type="PANTHER" id="PTHR35531:SF1">
    <property type="entry name" value="INNER MEMBRANE PROTEIN YBCI-RELATED"/>
    <property type="match status" value="1"/>
</dbReference>
<dbReference type="EMBL" id="BAAACP010000013">
    <property type="protein sequence ID" value="GAA0865203.1"/>
    <property type="molecule type" value="Genomic_DNA"/>
</dbReference>
<gene>
    <name evidence="2" type="ORF">GCM10008917_21670</name>
</gene>
<reference evidence="2 3" key="1">
    <citation type="journal article" date="2019" name="Int. J. Syst. Evol. Microbiol.">
        <title>The Global Catalogue of Microorganisms (GCM) 10K type strain sequencing project: providing services to taxonomists for standard genome sequencing and annotation.</title>
        <authorList>
            <consortium name="The Broad Institute Genomics Platform"/>
            <consortium name="The Broad Institute Genome Sequencing Center for Infectious Disease"/>
            <person name="Wu L."/>
            <person name="Ma J."/>
        </authorList>
    </citation>
    <scope>NUCLEOTIDE SEQUENCE [LARGE SCALE GENOMIC DNA]</scope>
    <source>
        <strain evidence="2 3">JCM 6486</strain>
    </source>
</reference>
<evidence type="ECO:0000313" key="2">
    <source>
        <dbReference type="EMBL" id="GAA0865203.1"/>
    </source>
</evidence>
<feature type="transmembrane region" description="Helical" evidence="1">
    <location>
        <begin position="215"/>
        <end position="243"/>
    </location>
</feature>
<accession>A0ABN1M879</accession>
<name>A0ABN1M879_9FIRM</name>
<feature type="transmembrane region" description="Helical" evidence="1">
    <location>
        <begin position="62"/>
        <end position="79"/>
    </location>
</feature>
<dbReference type="Proteomes" id="UP001400965">
    <property type="component" value="Unassembled WGS sequence"/>
</dbReference>
<keyword evidence="1" id="KW-1133">Transmembrane helix</keyword>
<evidence type="ECO:0000313" key="3">
    <source>
        <dbReference type="Proteomes" id="UP001400965"/>
    </source>
</evidence>
<proteinExistence type="predicted"/>
<comment type="caution">
    <text evidence="2">The sequence shown here is derived from an EMBL/GenBank/DDBJ whole genome shotgun (WGS) entry which is preliminary data.</text>
</comment>
<dbReference type="InterPro" id="IPR007404">
    <property type="entry name" value="YdjM-like"/>
</dbReference>
<dbReference type="GO" id="GO:0016787">
    <property type="term" value="F:hydrolase activity"/>
    <property type="evidence" value="ECO:0007669"/>
    <property type="project" value="UniProtKB-KW"/>
</dbReference>
<dbReference type="Pfam" id="PF04307">
    <property type="entry name" value="YdjM"/>
    <property type="match status" value="1"/>
</dbReference>
<dbReference type="RefSeq" id="WP_346045854.1">
    <property type="nucleotide sequence ID" value="NZ_BAAACP010000013.1"/>
</dbReference>